<dbReference type="InterPro" id="IPR045851">
    <property type="entry name" value="AMP-bd_C_sf"/>
</dbReference>
<dbReference type="Proteomes" id="UP001165041">
    <property type="component" value="Unassembled WGS sequence"/>
</dbReference>
<dbReference type="PROSITE" id="PS00455">
    <property type="entry name" value="AMP_BINDING"/>
    <property type="match status" value="1"/>
</dbReference>
<proteinExistence type="inferred from homology"/>
<feature type="region of interest" description="Disordered" evidence="3">
    <location>
        <begin position="320"/>
        <end position="340"/>
    </location>
</feature>
<feature type="domain" description="AMP-binding enzyme C-terminal" evidence="5">
    <location>
        <begin position="423"/>
        <end position="497"/>
    </location>
</feature>
<dbReference type="Gene3D" id="3.30.300.30">
    <property type="match status" value="1"/>
</dbReference>
<dbReference type="GO" id="GO:0016405">
    <property type="term" value="F:CoA-ligase activity"/>
    <property type="evidence" value="ECO:0007669"/>
    <property type="project" value="TreeGrafter"/>
</dbReference>
<dbReference type="PANTHER" id="PTHR24096:SF149">
    <property type="entry name" value="AMP-BINDING DOMAIN-CONTAINING PROTEIN-RELATED"/>
    <property type="match status" value="1"/>
</dbReference>
<accession>A0A9W6QDI4</accession>
<protein>
    <submittedName>
        <fullName evidence="6">AMP-dependent synthetase</fullName>
    </submittedName>
</protein>
<dbReference type="InterPro" id="IPR000873">
    <property type="entry name" value="AMP-dep_synth/lig_dom"/>
</dbReference>
<dbReference type="PANTHER" id="PTHR24096">
    <property type="entry name" value="LONG-CHAIN-FATTY-ACID--COA LIGASE"/>
    <property type="match status" value="1"/>
</dbReference>
<reference evidence="6" key="1">
    <citation type="submission" date="2023-02" db="EMBL/GenBank/DDBJ databases">
        <title>Kitasatospora phosalacinea NBRC 14627.</title>
        <authorList>
            <person name="Ichikawa N."/>
            <person name="Sato H."/>
            <person name="Tonouchi N."/>
        </authorList>
    </citation>
    <scope>NUCLEOTIDE SEQUENCE</scope>
    <source>
        <strain evidence="6">NBRC 14627</strain>
    </source>
</reference>
<evidence type="ECO:0000313" key="6">
    <source>
        <dbReference type="EMBL" id="GLW74455.1"/>
    </source>
</evidence>
<gene>
    <name evidence="6" type="ORF">Kpho02_67530</name>
</gene>
<dbReference type="Gene3D" id="3.40.50.12780">
    <property type="entry name" value="N-terminal domain of ligase-like"/>
    <property type="match status" value="1"/>
</dbReference>
<dbReference type="EMBL" id="BSSA01000035">
    <property type="protein sequence ID" value="GLW74455.1"/>
    <property type="molecule type" value="Genomic_DNA"/>
</dbReference>
<dbReference type="SUPFAM" id="SSF56801">
    <property type="entry name" value="Acetyl-CoA synthetase-like"/>
    <property type="match status" value="1"/>
</dbReference>
<organism evidence="6 7">
    <name type="scientific">Kitasatospora phosalacinea</name>
    <dbReference type="NCBI Taxonomy" id="2065"/>
    <lineage>
        <taxon>Bacteria</taxon>
        <taxon>Bacillati</taxon>
        <taxon>Actinomycetota</taxon>
        <taxon>Actinomycetes</taxon>
        <taxon>Kitasatosporales</taxon>
        <taxon>Streptomycetaceae</taxon>
        <taxon>Kitasatospora</taxon>
    </lineage>
</organism>
<name>A0A9W6QDI4_9ACTN</name>
<evidence type="ECO:0000313" key="7">
    <source>
        <dbReference type="Proteomes" id="UP001165041"/>
    </source>
</evidence>
<dbReference type="Pfam" id="PF13193">
    <property type="entry name" value="AMP-binding_C"/>
    <property type="match status" value="1"/>
</dbReference>
<feature type="domain" description="AMP-dependent synthetase/ligase" evidence="4">
    <location>
        <begin position="16"/>
        <end position="375"/>
    </location>
</feature>
<dbReference type="InterPro" id="IPR025110">
    <property type="entry name" value="AMP-bd_C"/>
</dbReference>
<sequence>MPEPATTPDRLDGLVRAAAQTVPHRIALRDKDTQLSYAELDARISCCAGVVRDRWQAAGSVVALVAALDPAFAVAYYGIVRGGASVAIVNAHLRGENLAHVLRLSGARIAIVTPQMRDRIQEARRWIPELTEVLLTRGGATGSGIAGSECLDDLIAGHPPVESSPPADADDIACIQFTSGTTGPAKGVMLSHRNLVTNARQVAGAHRLDGDAVMLNHLPSFHPMHLNAGVAAMATHVLCASEDGADAIDEANNHGATHFYSLPVRLARLAADPRLPELRLATARTILSGGSALAPAAAEALSAHFGLAVVQGYGLAETSPLTHGDLPEHPTPGSVGPTVEDTECRTVDVDTRRPLPPGERGEVQVRGPQVMLGYLAGVESPIDSEGWLSTGDIGYIGDDGVLFLVDRLKDVFKCDNWLVSPSEVEAVLARHHDVADCAVVDVPDPFRGAVAHAFVVPRSPGTDLGRVLADTNAELAEFEQLHGIDAIDAIPRSPNGKILRRDLRARAQHTPD</sequence>
<dbReference type="RefSeq" id="WP_285740046.1">
    <property type="nucleotide sequence ID" value="NZ_BSSA01000035.1"/>
</dbReference>
<keyword evidence="2" id="KW-0436">Ligase</keyword>
<comment type="caution">
    <text evidence="6">The sequence shown here is derived from an EMBL/GenBank/DDBJ whole genome shotgun (WGS) entry which is preliminary data.</text>
</comment>
<dbReference type="Pfam" id="PF00501">
    <property type="entry name" value="AMP-binding"/>
    <property type="match status" value="1"/>
</dbReference>
<comment type="similarity">
    <text evidence="1">Belongs to the ATP-dependent AMP-binding enzyme family.</text>
</comment>
<dbReference type="InterPro" id="IPR042099">
    <property type="entry name" value="ANL_N_sf"/>
</dbReference>
<dbReference type="InterPro" id="IPR020845">
    <property type="entry name" value="AMP-binding_CS"/>
</dbReference>
<evidence type="ECO:0000259" key="4">
    <source>
        <dbReference type="Pfam" id="PF00501"/>
    </source>
</evidence>
<evidence type="ECO:0000256" key="3">
    <source>
        <dbReference type="SAM" id="MobiDB-lite"/>
    </source>
</evidence>
<evidence type="ECO:0000259" key="5">
    <source>
        <dbReference type="Pfam" id="PF13193"/>
    </source>
</evidence>
<dbReference type="AlphaFoldDB" id="A0A9W6QDI4"/>
<evidence type="ECO:0000256" key="2">
    <source>
        <dbReference type="ARBA" id="ARBA00022598"/>
    </source>
</evidence>
<evidence type="ECO:0000256" key="1">
    <source>
        <dbReference type="ARBA" id="ARBA00006432"/>
    </source>
</evidence>